<feature type="compositionally biased region" description="Basic and acidic residues" evidence="1">
    <location>
        <begin position="752"/>
        <end position="774"/>
    </location>
</feature>
<keyword evidence="2" id="KW-0812">Transmembrane</keyword>
<proteinExistence type="predicted"/>
<evidence type="ECO:0000256" key="2">
    <source>
        <dbReference type="SAM" id="Phobius"/>
    </source>
</evidence>
<feature type="region of interest" description="Disordered" evidence="1">
    <location>
        <begin position="1187"/>
        <end position="1208"/>
    </location>
</feature>
<reference evidence="4 5" key="1">
    <citation type="submission" date="2016-02" db="EMBL/GenBank/DDBJ databases">
        <title>Genome analysis of coral dinoflagellate symbionts highlights evolutionary adaptations to a symbiotic lifestyle.</title>
        <authorList>
            <person name="Aranda M."/>
            <person name="Li Y."/>
            <person name="Liew Y.J."/>
            <person name="Baumgarten S."/>
            <person name="Simakov O."/>
            <person name="Wilson M."/>
            <person name="Piel J."/>
            <person name="Ashoor H."/>
            <person name="Bougouffa S."/>
            <person name="Bajic V.B."/>
            <person name="Ryu T."/>
            <person name="Ravasi T."/>
            <person name="Bayer T."/>
            <person name="Micklem G."/>
            <person name="Kim H."/>
            <person name="Bhak J."/>
            <person name="Lajeunesse T.C."/>
            <person name="Voolstra C.R."/>
        </authorList>
    </citation>
    <scope>NUCLEOTIDE SEQUENCE [LARGE SCALE GENOMIC DNA]</scope>
    <source>
        <strain evidence="4 5">CCMP2467</strain>
    </source>
</reference>
<dbReference type="Proteomes" id="UP000186817">
    <property type="component" value="Unassembled WGS sequence"/>
</dbReference>
<feature type="region of interest" description="Disordered" evidence="1">
    <location>
        <begin position="748"/>
        <end position="774"/>
    </location>
</feature>
<dbReference type="GO" id="GO:0039694">
    <property type="term" value="P:viral RNA genome replication"/>
    <property type="evidence" value="ECO:0007669"/>
    <property type="project" value="InterPro"/>
</dbReference>
<keyword evidence="5" id="KW-1185">Reference proteome</keyword>
<name>A0A1Q9C767_SYMMI</name>
<feature type="domain" description="RdRp catalytic" evidence="3">
    <location>
        <begin position="1675"/>
        <end position="1820"/>
    </location>
</feature>
<dbReference type="GO" id="GO:0003968">
    <property type="term" value="F:RNA-directed RNA polymerase activity"/>
    <property type="evidence" value="ECO:0007669"/>
    <property type="project" value="InterPro"/>
</dbReference>
<dbReference type="PROSITE" id="PS50507">
    <property type="entry name" value="RDRP_SSRNA_POS"/>
    <property type="match status" value="1"/>
</dbReference>
<protein>
    <recommendedName>
        <fullName evidence="3">RdRp catalytic domain-containing protein</fullName>
    </recommendedName>
</protein>
<dbReference type="InterPro" id="IPR043502">
    <property type="entry name" value="DNA/RNA_pol_sf"/>
</dbReference>
<feature type="transmembrane region" description="Helical" evidence="2">
    <location>
        <begin position="1756"/>
        <end position="1775"/>
    </location>
</feature>
<dbReference type="InterPro" id="IPR007094">
    <property type="entry name" value="RNA-dir_pol_PSvirus"/>
</dbReference>
<evidence type="ECO:0000259" key="3">
    <source>
        <dbReference type="PROSITE" id="PS50507"/>
    </source>
</evidence>
<dbReference type="OrthoDB" id="424719at2759"/>
<feature type="transmembrane region" description="Helical" evidence="2">
    <location>
        <begin position="1347"/>
        <end position="1370"/>
    </location>
</feature>
<feature type="compositionally biased region" description="Basic and acidic residues" evidence="1">
    <location>
        <begin position="800"/>
        <end position="810"/>
    </location>
</feature>
<sequence length="2019" mass="222763">MYYADVTWVRDRLLPQSIVKKADQYARPPTAMETVAPTSDPGLAAGGDEGARRQATARVDLMPLYIDHAIAQLEDYRDREDPEAAAEALGAALRLSGIGPPGVHDLDQEIEDVGYALFTGLCGTAHLGVTDVESAIERHVNECRRCCDDFLGQCRAGLQTVTGAALREHSVASQAEGLGEPAGVALTDHWLEIVEKTRLGAMALLRSFMIFVGAAFFWDELIPTPIRSAIFACKHYECGKQLMTFAAASHLPVTIAAVTSLQVSAPESTRFGSWPPRWFLDAVNLGHAMMRDGARAPELMLALISTISGRGVPGYTAYATSIVSDITPEQIPTEPGNSRASMPSLTLQGCMAAYRVEDWVTYVEYNILLEYLTETFLRYVHMWNAQTAGGADPTSPIRPWTMDTAGLDIFNALIAQGPGGRPPAEQPLPARSWSQQIVEDVHRFHRQGYRVQGLIQAIGTYVDSRGYGSDTNWAHRQLHLAWSMTYNLHNTTTSVPPSSFNQWASMRETQLWTMSRGWTTITTFAGHVLEVLRALTGIATGSDSPGVIQQETTEWVEFTERHLLAEYLTAHHARELLLHDALLDRGLPSTAALPALPGETEADAAQRARYNQVRQPPALLQQWRTLTQPQAPTDPRGHYLSWTGEVVQQVYDYYEAGYHTAAAIPLLTHFVQQRRFAEYTEGATYYIDRTADQLGDYVGSCWTSPEGMAEWARHMEQELWEAFVLHGLDLRYADRQCLLFILGRRGRRRGTPRRDAGRTGSTTERRSRSPHCTRETRNLAEIAAAVRARAHQRTTCPSNPRRERQPREPAHAPPGSATRPPASRPHRDHPDEAPIAPMTLDMAVDTWLLVLGVRNIDEEIGPSMLPESTMANIGETFHGHDSTDRLTLMLALHRLVLGLLSAMGDAIQAASPPSSASRGDQMDTVRVDEEDEDDQSVWMQMPMENDWYPLLQALIVDLEKQAKITQRRAAEWLLDWLGHRCTNSKAGYFLGHMGGRPGELTAVLATFSGDQNDEGWATCTDEEVAYGMEWAQRLQPYLALHPGSRQARGLPPTRSPVMLSPKEIPDDLLYDSPVQDLHGDLPASQLDRAIEVNSSGQPPLQNESQNTRDEALVDYLTGLHTPSSIGPPRKSRAVMIELSSGSGDAPTRVVRLPADDQGHVRLHLNIWTEDEVDQDGIATRLLPQALETSTGPAVEPAHTEGADGRPVDHGIPDLQVVRDLAAAADIDEDYIRATYGLEVLAMVQSARAVTMPADTQLEGSLQTSSDVIPVAEHHVSVEMATGLREAGLVVQIAWNASCVWKWFFLYCWVQQSTLHRAGPVPALLTSCLFFTLFHVGTQDRAYLRKAWFVNLFFAVPFMLHGAFVIWPLAAGTGGAVGTTKSKRFFKWVHVQAQLAGLLLAAALGGFADFLLGLRPCGLSVTGQAHVVGDTSYLGEAHKIELRGGAAWLDYRDCVDEAGSKEARKAIEEEHNMNIEQSDISGCAEREARAHCSSWESVPESGNIEGVYVAKPTIGNALKAMRDRHFKITSGVGEMSKLGKKHVQRDCSMLKQVLMQSCVDSGALTLAYDILATMPTEFKSGKWTEERFLTAMRTAGVDCPRELPRKAHVKPNEALSKEKPRMIITSGDEGVVRHILDAGLLEHALFHNPLFEQRSLKHASRREFGRRMGEILRNYDYVSSMDFGAFDGSCTKECRDLIENDIIVSMFIKMMSLEGSQSLLAAAVFDRIKDKCSISVKKVVKAIIFDMIRESGDRGTSILNFLTNLCIFFANLSLMLERKGFSDKLIRQIVMDALKDGKLANLMGEGDDGLQAFAEALIRMIGTKYEFGAAWCSGYRDFGFKIEPQGPEGDLEFGDCIVNSSERAEFCSKIAVACGKETYFYPKPGKLSNSLTISFDMGNPRNIAGYTKCAAMMSNCIHQPLLFKLCHAMMTYHAKNGGVLDVKHLGRLLGPDAGEAGDDFVEKLEKEHQVFLADGTAPKMMMKSLERETGISVADQELAIVALSTGCVDTVTVCLRALRA</sequence>
<keyword evidence="2" id="KW-1133">Transmembrane helix</keyword>
<feature type="region of interest" description="Disordered" evidence="1">
    <location>
        <begin position="786"/>
        <end position="834"/>
    </location>
</feature>
<gene>
    <name evidence="4" type="ORF">AK812_SmicGene41076</name>
</gene>
<feature type="region of interest" description="Disordered" evidence="1">
    <location>
        <begin position="25"/>
        <end position="49"/>
    </location>
</feature>
<evidence type="ECO:0000313" key="5">
    <source>
        <dbReference type="Proteomes" id="UP000186817"/>
    </source>
</evidence>
<keyword evidence="2" id="KW-0472">Membrane</keyword>
<feature type="compositionally biased region" description="Basic and acidic residues" evidence="1">
    <location>
        <begin position="1197"/>
        <end position="1208"/>
    </location>
</feature>
<accession>A0A1Q9C767</accession>
<evidence type="ECO:0000313" key="4">
    <source>
        <dbReference type="EMBL" id="OLP78717.1"/>
    </source>
</evidence>
<dbReference type="SUPFAM" id="SSF56672">
    <property type="entry name" value="DNA/RNA polymerases"/>
    <property type="match status" value="1"/>
</dbReference>
<dbReference type="EMBL" id="LSRX01001572">
    <property type="protein sequence ID" value="OLP78717.1"/>
    <property type="molecule type" value="Genomic_DNA"/>
</dbReference>
<feature type="transmembrane region" description="Helical" evidence="2">
    <location>
        <begin position="1317"/>
        <end position="1335"/>
    </location>
</feature>
<evidence type="ECO:0000256" key="1">
    <source>
        <dbReference type="SAM" id="MobiDB-lite"/>
    </source>
</evidence>
<comment type="caution">
    <text evidence="4">The sequence shown here is derived from an EMBL/GenBank/DDBJ whole genome shotgun (WGS) entry which is preliminary data.</text>
</comment>
<organism evidence="4 5">
    <name type="scientific">Symbiodinium microadriaticum</name>
    <name type="common">Dinoflagellate</name>
    <name type="synonym">Zooxanthella microadriatica</name>
    <dbReference type="NCBI Taxonomy" id="2951"/>
    <lineage>
        <taxon>Eukaryota</taxon>
        <taxon>Sar</taxon>
        <taxon>Alveolata</taxon>
        <taxon>Dinophyceae</taxon>
        <taxon>Suessiales</taxon>
        <taxon>Symbiodiniaceae</taxon>
        <taxon>Symbiodinium</taxon>
    </lineage>
</organism>
<feature type="transmembrane region" description="Helical" evidence="2">
    <location>
        <begin position="1390"/>
        <end position="1411"/>
    </location>
</feature>